<feature type="chain" id="PRO_5007871133" evidence="2">
    <location>
        <begin position="19"/>
        <end position="256"/>
    </location>
</feature>
<reference evidence="3 4" key="1">
    <citation type="journal article" date="2016" name="Mol. Biol. Evol.">
        <title>Comparative Genomics of Early-Diverging Mushroom-Forming Fungi Provides Insights into the Origins of Lignocellulose Decay Capabilities.</title>
        <authorList>
            <person name="Nagy L.G."/>
            <person name="Riley R."/>
            <person name="Tritt A."/>
            <person name="Adam C."/>
            <person name="Daum C."/>
            <person name="Floudas D."/>
            <person name="Sun H."/>
            <person name="Yadav J.S."/>
            <person name="Pangilinan J."/>
            <person name="Larsson K.H."/>
            <person name="Matsuura K."/>
            <person name="Barry K."/>
            <person name="Labutti K."/>
            <person name="Kuo R."/>
            <person name="Ohm R.A."/>
            <person name="Bhattacharya S.S."/>
            <person name="Shirouzu T."/>
            <person name="Yoshinaga Y."/>
            <person name="Martin F.M."/>
            <person name="Grigoriev I.V."/>
            <person name="Hibbett D.S."/>
        </authorList>
    </citation>
    <scope>NUCLEOTIDE SEQUENCE [LARGE SCALE GENOMIC DNA]</scope>
    <source>
        <strain evidence="3 4">CBS 109695</strain>
    </source>
</reference>
<dbReference type="Gene3D" id="2.60.120.700">
    <property type="entry name" value="Peptidase G1"/>
    <property type="match status" value="1"/>
</dbReference>
<dbReference type="InterPro" id="IPR000250">
    <property type="entry name" value="Peptidase_G1"/>
</dbReference>
<protein>
    <submittedName>
        <fullName evidence="3">Concanavalin A-like lectin/glucanase</fullName>
    </submittedName>
</protein>
<dbReference type="OrthoDB" id="2862635at2759"/>
<dbReference type="AlphaFoldDB" id="A0A166BAS6"/>
<name>A0A166BAS6_9AGAM</name>
<evidence type="ECO:0000256" key="1">
    <source>
        <dbReference type="PIRSR" id="PIRSR600250-50"/>
    </source>
</evidence>
<dbReference type="InterPro" id="IPR038656">
    <property type="entry name" value="Peptidase_G1_sf"/>
</dbReference>
<gene>
    <name evidence="3" type="ORF">FIBSPDRAFT_836223</name>
</gene>
<evidence type="ECO:0000256" key="2">
    <source>
        <dbReference type="SAM" id="SignalP"/>
    </source>
</evidence>
<organism evidence="3 4">
    <name type="scientific">Athelia psychrophila</name>
    <dbReference type="NCBI Taxonomy" id="1759441"/>
    <lineage>
        <taxon>Eukaryota</taxon>
        <taxon>Fungi</taxon>
        <taxon>Dikarya</taxon>
        <taxon>Basidiomycota</taxon>
        <taxon>Agaricomycotina</taxon>
        <taxon>Agaricomycetes</taxon>
        <taxon>Agaricomycetidae</taxon>
        <taxon>Atheliales</taxon>
        <taxon>Atheliaceae</taxon>
        <taxon>Athelia</taxon>
    </lineage>
</organism>
<dbReference type="STRING" id="436010.A0A166BAS6"/>
<dbReference type="PANTHER" id="PTHR37536:SF1">
    <property type="entry name" value="ASPERGILLOPEPSIN, PUTAITVE (AFU_ORTHOLOGUE AFUA_7G01200)"/>
    <property type="match status" value="1"/>
</dbReference>
<feature type="active site" description="Proton acceptor" evidence="1">
    <location>
        <position position="189"/>
    </location>
</feature>
<dbReference type="PRINTS" id="PR00977">
    <property type="entry name" value="SCYTLDPTASE"/>
</dbReference>
<keyword evidence="2" id="KW-0732">Signal</keyword>
<sequence>MVATQFISSLLFASVAFARVSPAHRRAASKPGPKSHRSSPVSNVATVDHTAYNGNWAGAVFSEPAGTFTSVVGTFIVPEPSGADGSSTAWVGIDGASCQSALIQTGVDFTIKGGVVSYDAWIEYIPAASQSFTDSISFASGDSVTLTLAVTSSTAGTATIENKTNGQKVSQSISSTTPLCQQDAEWIVEDYGVNGSEVAFDNFGTVVFTDSSATKADGTTVTPFTAALYDIQQNNVVMTSSSLSDSGVTVKWLSAA</sequence>
<dbReference type="Pfam" id="PF01828">
    <property type="entry name" value="Peptidase_A4"/>
    <property type="match status" value="1"/>
</dbReference>
<dbReference type="EMBL" id="KV417647">
    <property type="protein sequence ID" value="KZP12451.1"/>
    <property type="molecule type" value="Genomic_DNA"/>
</dbReference>
<proteinExistence type="predicted"/>
<dbReference type="GO" id="GO:0070007">
    <property type="term" value="F:glutamic-type endopeptidase activity"/>
    <property type="evidence" value="ECO:0007669"/>
    <property type="project" value="InterPro"/>
</dbReference>
<dbReference type="Proteomes" id="UP000076532">
    <property type="component" value="Unassembled WGS sequence"/>
</dbReference>
<evidence type="ECO:0000313" key="3">
    <source>
        <dbReference type="EMBL" id="KZP12451.1"/>
    </source>
</evidence>
<dbReference type="SUPFAM" id="SSF49899">
    <property type="entry name" value="Concanavalin A-like lectins/glucanases"/>
    <property type="match status" value="1"/>
</dbReference>
<feature type="signal peptide" evidence="2">
    <location>
        <begin position="1"/>
        <end position="18"/>
    </location>
</feature>
<dbReference type="PANTHER" id="PTHR37536">
    <property type="entry name" value="PUTATIVE (AFU_ORTHOLOGUE AFUA_3G02970)-RELATED"/>
    <property type="match status" value="1"/>
</dbReference>
<accession>A0A166BAS6</accession>
<dbReference type="InterPro" id="IPR013320">
    <property type="entry name" value="ConA-like_dom_sf"/>
</dbReference>
<dbReference type="GO" id="GO:0006508">
    <property type="term" value="P:proteolysis"/>
    <property type="evidence" value="ECO:0007669"/>
    <property type="project" value="InterPro"/>
</dbReference>
<evidence type="ECO:0000313" key="4">
    <source>
        <dbReference type="Proteomes" id="UP000076532"/>
    </source>
</evidence>
<keyword evidence="4" id="KW-1185">Reference proteome</keyword>
<dbReference type="CDD" id="cd13426">
    <property type="entry name" value="Peptidase_G1"/>
    <property type="match status" value="1"/>
</dbReference>